<keyword evidence="1" id="KW-0460">Magnesium</keyword>
<protein>
    <recommendedName>
        <fullName evidence="1">Protein phosphatase</fullName>
        <ecNumber evidence="1">3.1.3.16</ecNumber>
    </recommendedName>
</protein>
<keyword evidence="1" id="KW-0464">Manganese</keyword>
<keyword evidence="1" id="KW-0904">Protein phosphatase</keyword>
<evidence type="ECO:0000313" key="3">
    <source>
        <dbReference type="EMBL" id="KAK9275544.1"/>
    </source>
</evidence>
<gene>
    <name evidence="3" type="ORF">L1049_022811</name>
</gene>
<comment type="cofactor">
    <cofactor evidence="1">
        <name>Mn(2+)</name>
        <dbReference type="ChEBI" id="CHEBI:29035"/>
    </cofactor>
</comment>
<dbReference type="EC" id="3.1.3.16" evidence="1"/>
<comment type="catalytic activity">
    <reaction evidence="1">
        <text>O-phospho-L-seryl-[protein] + H2O = L-seryl-[protein] + phosphate</text>
        <dbReference type="Rhea" id="RHEA:20629"/>
        <dbReference type="Rhea" id="RHEA-COMP:9863"/>
        <dbReference type="Rhea" id="RHEA-COMP:11604"/>
        <dbReference type="ChEBI" id="CHEBI:15377"/>
        <dbReference type="ChEBI" id="CHEBI:29999"/>
        <dbReference type="ChEBI" id="CHEBI:43474"/>
        <dbReference type="ChEBI" id="CHEBI:83421"/>
        <dbReference type="EC" id="3.1.3.16"/>
    </reaction>
</comment>
<evidence type="ECO:0000259" key="2">
    <source>
        <dbReference type="PROSITE" id="PS51746"/>
    </source>
</evidence>
<dbReference type="Pfam" id="PF07228">
    <property type="entry name" value="SpoIIE"/>
    <property type="match status" value="1"/>
</dbReference>
<dbReference type="GO" id="GO:0004722">
    <property type="term" value="F:protein serine/threonine phosphatase activity"/>
    <property type="evidence" value="ECO:0007669"/>
    <property type="project" value="UniProtKB-EC"/>
</dbReference>
<dbReference type="PANTHER" id="PTHR12320">
    <property type="entry name" value="PROTEIN PHOSPHATASE 2C"/>
    <property type="match status" value="1"/>
</dbReference>
<comment type="caution">
    <text evidence="3">The sequence shown here is derived from an EMBL/GenBank/DDBJ whole genome shotgun (WGS) entry which is preliminary data.</text>
</comment>
<dbReference type="EMBL" id="JBBPBK010000011">
    <property type="protein sequence ID" value="KAK9275544.1"/>
    <property type="molecule type" value="Genomic_DNA"/>
</dbReference>
<keyword evidence="1" id="KW-0479">Metal-binding</keyword>
<feature type="domain" description="PPM-type phosphatase" evidence="2">
    <location>
        <begin position="2"/>
        <end position="239"/>
    </location>
</feature>
<evidence type="ECO:0000256" key="1">
    <source>
        <dbReference type="RuleBase" id="RU366020"/>
    </source>
</evidence>
<dbReference type="Proteomes" id="UP001415857">
    <property type="component" value="Unassembled WGS sequence"/>
</dbReference>
<dbReference type="PROSITE" id="PS51746">
    <property type="entry name" value="PPM_2"/>
    <property type="match status" value="1"/>
</dbReference>
<keyword evidence="1" id="KW-0378">Hydrolase</keyword>
<keyword evidence="4" id="KW-1185">Reference proteome</keyword>
<dbReference type="InterPro" id="IPR036457">
    <property type="entry name" value="PPM-type-like_dom_sf"/>
</dbReference>
<accession>A0AAP0WPF8</accession>
<dbReference type="CDD" id="cd00143">
    <property type="entry name" value="PP2Cc"/>
    <property type="match status" value="1"/>
</dbReference>
<comment type="catalytic activity">
    <reaction evidence="1">
        <text>O-phospho-L-threonyl-[protein] + H2O = L-threonyl-[protein] + phosphate</text>
        <dbReference type="Rhea" id="RHEA:47004"/>
        <dbReference type="Rhea" id="RHEA-COMP:11060"/>
        <dbReference type="Rhea" id="RHEA-COMP:11605"/>
        <dbReference type="ChEBI" id="CHEBI:15377"/>
        <dbReference type="ChEBI" id="CHEBI:30013"/>
        <dbReference type="ChEBI" id="CHEBI:43474"/>
        <dbReference type="ChEBI" id="CHEBI:61977"/>
        <dbReference type="EC" id="3.1.3.16"/>
    </reaction>
</comment>
<dbReference type="SMART" id="SM00332">
    <property type="entry name" value="PP2Cc"/>
    <property type="match status" value="1"/>
</dbReference>
<name>A0AAP0WPF8_LIQFO</name>
<dbReference type="InterPro" id="IPR001932">
    <property type="entry name" value="PPM-type_phosphatase-like_dom"/>
</dbReference>
<dbReference type="GO" id="GO:0046872">
    <property type="term" value="F:metal ion binding"/>
    <property type="evidence" value="ECO:0007669"/>
    <property type="project" value="UniProtKB-UniRule"/>
</dbReference>
<reference evidence="3 4" key="1">
    <citation type="journal article" date="2024" name="Plant J.">
        <title>Genome sequences and population genomics reveal climatic adaptation and genomic divergence between two closely related sweetgum species.</title>
        <authorList>
            <person name="Xu W.Q."/>
            <person name="Ren C.Q."/>
            <person name="Zhang X.Y."/>
            <person name="Comes H.P."/>
            <person name="Liu X.H."/>
            <person name="Li Y.G."/>
            <person name="Kettle C.J."/>
            <person name="Jalonen R."/>
            <person name="Gaisberger H."/>
            <person name="Ma Y.Z."/>
            <person name="Qiu Y.X."/>
        </authorList>
    </citation>
    <scope>NUCLEOTIDE SEQUENCE [LARGE SCALE GENOMIC DNA]</scope>
    <source>
        <strain evidence="3">Hangzhou</strain>
    </source>
</reference>
<proteinExistence type="inferred from homology"/>
<comment type="cofactor">
    <cofactor evidence="1">
        <name>Mg(2+)</name>
        <dbReference type="ChEBI" id="CHEBI:18420"/>
    </cofactor>
</comment>
<organism evidence="3 4">
    <name type="scientific">Liquidambar formosana</name>
    <name type="common">Formosan gum</name>
    <dbReference type="NCBI Taxonomy" id="63359"/>
    <lineage>
        <taxon>Eukaryota</taxon>
        <taxon>Viridiplantae</taxon>
        <taxon>Streptophyta</taxon>
        <taxon>Embryophyta</taxon>
        <taxon>Tracheophyta</taxon>
        <taxon>Spermatophyta</taxon>
        <taxon>Magnoliopsida</taxon>
        <taxon>eudicotyledons</taxon>
        <taxon>Gunneridae</taxon>
        <taxon>Pentapetalae</taxon>
        <taxon>Saxifragales</taxon>
        <taxon>Altingiaceae</taxon>
        <taxon>Liquidambar</taxon>
    </lineage>
</organism>
<dbReference type="SMART" id="SM00331">
    <property type="entry name" value="PP2C_SIG"/>
    <property type="match status" value="1"/>
</dbReference>
<dbReference type="SUPFAM" id="SSF81606">
    <property type="entry name" value="PP2C-like"/>
    <property type="match status" value="1"/>
</dbReference>
<comment type="similarity">
    <text evidence="1">Belongs to the PP2C family.</text>
</comment>
<evidence type="ECO:0000313" key="4">
    <source>
        <dbReference type="Proteomes" id="UP001415857"/>
    </source>
</evidence>
<sequence>MNVGAFYIPKDEPPGEDAYFICAEEQTVGVADGVGAWALSGVDAGIYARELMINSVAAIQNQPNGAVNPKEVLKEAHLKTKAEGSTTALVVTLIGHHLHAANVGDSGFMVFRGGKLVFQSPVQLHEFNYPFQLGSHHECDPPSSAEELSVAVKSGDVVVVGTDGLFDNMHAHDIADVVKEGQEEGVEPQQLAEAIAQVAQKISQDSSADTPVSRTASAKFGEKLEGGKPDDITVIVAYIV</sequence>
<dbReference type="InterPro" id="IPR039123">
    <property type="entry name" value="PPTC7"/>
</dbReference>
<dbReference type="PANTHER" id="PTHR12320:SF81">
    <property type="entry name" value="PROTEIN PHOSPHATASE 2C 23-RELATED"/>
    <property type="match status" value="1"/>
</dbReference>
<dbReference type="AlphaFoldDB" id="A0AAP0WPF8"/>
<dbReference type="Gene3D" id="3.60.40.10">
    <property type="entry name" value="PPM-type phosphatase domain"/>
    <property type="match status" value="2"/>
</dbReference>